<accession>A0A0P1B7L7</accession>
<dbReference type="EMBL" id="CCYA01000065">
    <property type="protein sequence ID" value="CEH11911.1"/>
    <property type="molecule type" value="Genomic_DNA"/>
</dbReference>
<dbReference type="STRING" id="401625.A0A0P1B7L7"/>
<feature type="chain" id="PRO_5006059242" evidence="2">
    <location>
        <begin position="23"/>
        <end position="436"/>
    </location>
</feature>
<protein>
    <submittedName>
        <fullName evidence="3">Uncharacterized protein</fullName>
    </submittedName>
</protein>
<name>A0A0P1B7L7_9BASI</name>
<feature type="compositionally biased region" description="Basic residues" evidence="1">
    <location>
        <begin position="160"/>
        <end position="172"/>
    </location>
</feature>
<evidence type="ECO:0000313" key="4">
    <source>
        <dbReference type="Proteomes" id="UP000054845"/>
    </source>
</evidence>
<feature type="compositionally biased region" description="Basic and acidic residues" evidence="1">
    <location>
        <begin position="238"/>
        <end position="258"/>
    </location>
</feature>
<feature type="signal peptide" evidence="2">
    <location>
        <begin position="1"/>
        <end position="22"/>
    </location>
</feature>
<evidence type="ECO:0000313" key="3">
    <source>
        <dbReference type="EMBL" id="CEH11911.1"/>
    </source>
</evidence>
<organism evidence="3 4">
    <name type="scientific">Ceraceosorus bombacis</name>
    <dbReference type="NCBI Taxonomy" id="401625"/>
    <lineage>
        <taxon>Eukaryota</taxon>
        <taxon>Fungi</taxon>
        <taxon>Dikarya</taxon>
        <taxon>Basidiomycota</taxon>
        <taxon>Ustilaginomycotina</taxon>
        <taxon>Exobasidiomycetes</taxon>
        <taxon>Ceraceosorales</taxon>
        <taxon>Ceraceosoraceae</taxon>
        <taxon>Ceraceosorus</taxon>
    </lineage>
</organism>
<feature type="compositionally biased region" description="Basic and acidic residues" evidence="1">
    <location>
        <begin position="88"/>
        <end position="101"/>
    </location>
</feature>
<keyword evidence="4" id="KW-1185">Reference proteome</keyword>
<dbReference type="Proteomes" id="UP000054845">
    <property type="component" value="Unassembled WGS sequence"/>
</dbReference>
<feature type="compositionally biased region" description="Basic and acidic residues" evidence="1">
    <location>
        <begin position="185"/>
        <end position="202"/>
    </location>
</feature>
<feature type="compositionally biased region" description="Basic residues" evidence="1">
    <location>
        <begin position="410"/>
        <end position="427"/>
    </location>
</feature>
<evidence type="ECO:0000256" key="2">
    <source>
        <dbReference type="SAM" id="SignalP"/>
    </source>
</evidence>
<reference evidence="3 4" key="1">
    <citation type="submission" date="2014-09" db="EMBL/GenBank/DDBJ databases">
        <authorList>
            <person name="Magalhaes I.L.F."/>
            <person name="Oliveira U."/>
            <person name="Santos F.R."/>
            <person name="Vidigal T.H.D.A."/>
            <person name="Brescovit A.D."/>
            <person name="Santos A.J."/>
        </authorList>
    </citation>
    <scope>NUCLEOTIDE SEQUENCE [LARGE SCALE GENOMIC DNA]</scope>
</reference>
<feature type="compositionally biased region" description="Basic and acidic residues" evidence="1">
    <location>
        <begin position="382"/>
        <end position="400"/>
    </location>
</feature>
<dbReference type="OrthoDB" id="10415785at2759"/>
<dbReference type="AlphaFoldDB" id="A0A0P1B7L7"/>
<evidence type="ECO:0000256" key="1">
    <source>
        <dbReference type="SAM" id="MobiDB-lite"/>
    </source>
</evidence>
<feature type="region of interest" description="Disordered" evidence="1">
    <location>
        <begin position="84"/>
        <end position="436"/>
    </location>
</feature>
<keyword evidence="2" id="KW-0732">Signal</keyword>
<proteinExistence type="predicted"/>
<sequence>MRLPITVSLLALALVLATSATAHRSASESIPVRPKFDGISVPAGAHHAPLKGSDHKQHLSARVLKQAGLYKNSTKAYQSDQLLDDAPQDGRAHPPHERAEEISGDVHPSSAPTEQGHAGKPPSWKHDSKPPSGPRPQENGLNARDASEQPVNASHEYRNNHHGAKGSNRHPKAPPNGPSGTKALRPAERDEHQDADEPKLDSDQSEDGSPMNKPSDAPKPSGQPPKHYRKPASQPDGAPERPQARSDEVKKGDKEDNGRIWPGPKAPKGAKPSDEPRPLPTQDAPKGGKGKGQQKSGDDQAEKRHEKTSHDEGRVGSAPPTKLDHHPKRPTDGAGRPPKPASQRRGIEQGEDGTNEESQRSDAERPKRKGPHQPSKALQPAARDHVNQEHGRDSKPEKPLKSVPAAQKQHGPKHGKGQKPAKVRRVPFGKPAEARI</sequence>
<feature type="compositionally biased region" description="Basic and acidic residues" evidence="1">
    <location>
        <begin position="296"/>
        <end position="314"/>
    </location>
</feature>